<organism evidence="1 2">
    <name type="scientific">Tulasnella calospora MUT 4182</name>
    <dbReference type="NCBI Taxonomy" id="1051891"/>
    <lineage>
        <taxon>Eukaryota</taxon>
        <taxon>Fungi</taxon>
        <taxon>Dikarya</taxon>
        <taxon>Basidiomycota</taxon>
        <taxon>Agaricomycotina</taxon>
        <taxon>Agaricomycetes</taxon>
        <taxon>Cantharellales</taxon>
        <taxon>Tulasnellaceae</taxon>
        <taxon>Tulasnella</taxon>
    </lineage>
</organism>
<feature type="non-terminal residue" evidence="1">
    <location>
        <position position="91"/>
    </location>
</feature>
<reference evidence="1 2" key="1">
    <citation type="submission" date="2014-04" db="EMBL/GenBank/DDBJ databases">
        <authorList>
            <consortium name="DOE Joint Genome Institute"/>
            <person name="Kuo A."/>
            <person name="Girlanda M."/>
            <person name="Perotto S."/>
            <person name="Kohler A."/>
            <person name="Nagy L.G."/>
            <person name="Floudas D."/>
            <person name="Copeland A."/>
            <person name="Barry K.W."/>
            <person name="Cichocki N."/>
            <person name="Veneault-Fourrey C."/>
            <person name="LaButti K."/>
            <person name="Lindquist E.A."/>
            <person name="Lipzen A."/>
            <person name="Lundell T."/>
            <person name="Morin E."/>
            <person name="Murat C."/>
            <person name="Sun H."/>
            <person name="Tunlid A."/>
            <person name="Henrissat B."/>
            <person name="Grigoriev I.V."/>
            <person name="Hibbett D.S."/>
            <person name="Martin F."/>
            <person name="Nordberg H.P."/>
            <person name="Cantor M.N."/>
            <person name="Hua S.X."/>
        </authorList>
    </citation>
    <scope>NUCLEOTIDE SEQUENCE [LARGE SCALE GENOMIC DNA]</scope>
    <source>
        <strain evidence="1 2">MUT 4182</strain>
    </source>
</reference>
<dbReference type="EMBL" id="KN823536">
    <property type="protein sequence ID" value="KIO16548.1"/>
    <property type="molecule type" value="Genomic_DNA"/>
</dbReference>
<reference evidence="2" key="2">
    <citation type="submission" date="2015-01" db="EMBL/GenBank/DDBJ databases">
        <title>Evolutionary Origins and Diversification of the Mycorrhizal Mutualists.</title>
        <authorList>
            <consortium name="DOE Joint Genome Institute"/>
            <consortium name="Mycorrhizal Genomics Consortium"/>
            <person name="Kohler A."/>
            <person name="Kuo A."/>
            <person name="Nagy L.G."/>
            <person name="Floudas D."/>
            <person name="Copeland A."/>
            <person name="Barry K.W."/>
            <person name="Cichocki N."/>
            <person name="Veneault-Fourrey C."/>
            <person name="LaButti K."/>
            <person name="Lindquist E.A."/>
            <person name="Lipzen A."/>
            <person name="Lundell T."/>
            <person name="Morin E."/>
            <person name="Murat C."/>
            <person name="Riley R."/>
            <person name="Ohm R."/>
            <person name="Sun H."/>
            <person name="Tunlid A."/>
            <person name="Henrissat B."/>
            <person name="Grigoriev I.V."/>
            <person name="Hibbett D.S."/>
            <person name="Martin F."/>
        </authorList>
    </citation>
    <scope>NUCLEOTIDE SEQUENCE [LARGE SCALE GENOMIC DNA]</scope>
    <source>
        <strain evidence="2">MUT 4182</strain>
    </source>
</reference>
<dbReference type="Gene3D" id="1.10.10.10">
    <property type="entry name" value="Winged helix-like DNA-binding domain superfamily/Winged helix DNA-binding domain"/>
    <property type="match status" value="1"/>
</dbReference>
<evidence type="ECO:0000313" key="2">
    <source>
        <dbReference type="Proteomes" id="UP000054248"/>
    </source>
</evidence>
<proteinExistence type="predicted"/>
<evidence type="ECO:0000313" key="1">
    <source>
        <dbReference type="EMBL" id="KIO16548.1"/>
    </source>
</evidence>
<gene>
    <name evidence="1" type="ORF">M407DRAFT_59074</name>
</gene>
<accession>A0A0C3K580</accession>
<protein>
    <submittedName>
        <fullName evidence="1">Uncharacterized protein</fullName>
    </submittedName>
</protein>
<feature type="non-terminal residue" evidence="1">
    <location>
        <position position="1"/>
    </location>
</feature>
<dbReference type="OrthoDB" id="3022198at2759"/>
<sequence>SRQLRDRIIKWRYKYGWKNDQIIEASGLSKRTIQNIFATHHTYGNVIKPYTAPLGCPRKLENVDHCYLKVLFGNDVTLYLSEARYRLQEDQ</sequence>
<keyword evidence="2" id="KW-1185">Reference proteome</keyword>
<dbReference type="HOGENOM" id="CLU_056788_8_3_1"/>
<dbReference type="InterPro" id="IPR036388">
    <property type="entry name" value="WH-like_DNA-bd_sf"/>
</dbReference>
<name>A0A0C3K580_9AGAM</name>
<dbReference type="Proteomes" id="UP000054248">
    <property type="component" value="Unassembled WGS sequence"/>
</dbReference>
<dbReference type="AlphaFoldDB" id="A0A0C3K580"/>